<sequence length="1278" mass="128011">MASTTPSNGWPDATSTGVPAGVTLTASGDVIIDKPGTVISGLNIRGSVYINADNVTVENCQITSSGWAVVKVKSGVTGAVVQDCTIDGTGHGPDGTGNEGIMGQGTFLRNNISNVENGITITGNNSVIMDNYIHDLNAGGSPHYDGIQIDGGVSNIQISHNSIINQRGWTSAIMIDNYFGAASNISVDNNLLVGGAYTVYSDGSFSSSPITGVSFTNNHIGGGAYGPAMIRGSNPVYTGNIDDGATLAQGLQTTGQPSGSQLTTPELPHAPDAPTIASFSNDSGVAGDGITNDNTLALKGTAAANSTVKVFDGATQIGTATASGSGAWSFTTAALADGKHSLTAKAADASGQTSAASSALGVTIDTKAPDAPVEVDHSVVNGDQLLLKGTAEANSTIKVFDGTTVVGTAKADASGNWSVQTSSLSSGTHVLTATATDAAGNTSPQSLPFDPVIEKPAPTPPLSAPKILSVSEDTGVAGDLVTSDNTLTLEGTAAANSTVKVFDGTTQIGTATANDKGAWSFTTATLTDGKHNLTAKAMDASGQTSAASSALGVTIDTHPPAAPKIGSISSDGKVVSDGIVHSDHVTFTGTGEANSTVKIYDGTTQIGTATANNKGAWTYTADTLKDGSHQFSAKAIDLAGNISGASKAQGLTIDSHAAGSGGTTGPADSHGWPDATTTGVPAGVTLTASGDVIIDKPGTVISGFDIRGGVYINANNVTVENCKITSSGWAAVKVKSGVTGAVVQDCTIDGTGHGPDGTGNEGIMGQGTFLRNNISNVENGITITGSNSVIKDNYIHHLKAGGSPHYDGIQIDGGVSNIQISHNSIINQNGGTSAIMIDNYFGAVSNVAVNNNLLVGGAYTVYADGSQGSKPITGVSFTDNHIGGGQYGPALIRGNKPVYTGNVDDGATLAQGLHTTGQPSGSLQTSTTDAPHALAIASVSNDGGVVGDGTHSLTAKAVDVSGQASAASSVPGVTIDTKAPDAPKIGSISSDGKVVSDGVAHSGHVSLAGTAEAHSTVKVYDGTTQIGTATANDKGAWTYDAAALKDGSHQFSAKAMDLTGNISGASKAQGLTVDTHTDGSSGGSSGHHGGGLSADFTSMFHNGNDTVTFKGTADPYSQISIYDNGKGDALGVAKAGADGKWSFNTKSAVSDTVHNFTAEVTNKAGHTGSSSGSAILGTGGNDVLKSTSGNDLFHGHGGHDTFVFAPNFGADVITDFRASGRSHDVVQFSKSVFDNFADVLSHAAQSGHDVAIDSGGGNTLTLKDTKLAALDKTDFHFV</sequence>
<feature type="region of interest" description="Disordered" evidence="1">
    <location>
        <begin position="654"/>
        <end position="678"/>
    </location>
</feature>
<evidence type="ECO:0000313" key="5">
    <source>
        <dbReference type="EMBL" id="ABE63773.1"/>
    </source>
</evidence>
<dbReference type="Gene3D" id="3.30.420.430">
    <property type="match status" value="2"/>
</dbReference>
<dbReference type="InterPro" id="IPR041498">
    <property type="entry name" value="Big_6"/>
</dbReference>
<evidence type="ECO:0008006" key="7">
    <source>
        <dbReference type="Google" id="ProtNLM"/>
    </source>
</evidence>
<dbReference type="Pfam" id="PF17936">
    <property type="entry name" value="Big_6"/>
    <property type="match status" value="1"/>
</dbReference>
<dbReference type="KEGG" id="nha:Nham_3027"/>
<dbReference type="InterPro" id="IPR013783">
    <property type="entry name" value="Ig-like_fold"/>
</dbReference>
<dbReference type="OrthoDB" id="8256393at2"/>
<proteinExistence type="predicted"/>
<dbReference type="InterPro" id="IPR012334">
    <property type="entry name" value="Pectin_lyas_fold"/>
</dbReference>
<dbReference type="SMART" id="SM00710">
    <property type="entry name" value="PbH1"/>
    <property type="match status" value="12"/>
</dbReference>
<evidence type="ECO:0000259" key="4">
    <source>
        <dbReference type="Pfam" id="PF19077"/>
    </source>
</evidence>
<dbReference type="RefSeq" id="WP_011511433.1">
    <property type="nucleotide sequence ID" value="NC_007964.1"/>
</dbReference>
<dbReference type="Gene3D" id="2.60.40.10">
    <property type="entry name" value="Immunoglobulins"/>
    <property type="match status" value="5"/>
</dbReference>
<reference evidence="5 6" key="1">
    <citation type="submission" date="2006-03" db="EMBL/GenBank/DDBJ databases">
        <title>Complete sequence of chromosome of Nitrobacter hamburgensis X14.</title>
        <authorList>
            <consortium name="US DOE Joint Genome Institute"/>
            <person name="Copeland A."/>
            <person name="Lucas S."/>
            <person name="Lapidus A."/>
            <person name="Barry K."/>
            <person name="Detter J.C."/>
            <person name="Glavina del Rio T."/>
            <person name="Hammon N."/>
            <person name="Israni S."/>
            <person name="Dalin E."/>
            <person name="Tice H."/>
            <person name="Pitluck S."/>
            <person name="Chain P."/>
            <person name="Malfatti S."/>
            <person name="Shin M."/>
            <person name="Vergez L."/>
            <person name="Schmutz J."/>
            <person name="Larimer F."/>
            <person name="Land M."/>
            <person name="Hauser L."/>
            <person name="Kyrpides N."/>
            <person name="Ivanova N."/>
            <person name="Ward B."/>
            <person name="Arp D."/>
            <person name="Klotz M."/>
            <person name="Stein L."/>
            <person name="O'Mullan G."/>
            <person name="Starkenburg S."/>
            <person name="Sayavedra L."/>
            <person name="Poret-Peterson A.T."/>
            <person name="Gentry M.E."/>
            <person name="Bruce D."/>
            <person name="Richardson P."/>
        </authorList>
    </citation>
    <scope>NUCLEOTIDE SEQUENCE [LARGE SCALE GENOMIC DNA]</scope>
    <source>
        <strain evidence="6">DSM 10229 / NCIMB 13809 / X14</strain>
    </source>
</reference>
<evidence type="ECO:0000256" key="1">
    <source>
        <dbReference type="SAM" id="MobiDB-lite"/>
    </source>
</evidence>
<dbReference type="InterPro" id="IPR011049">
    <property type="entry name" value="Serralysin-like_metalloprot_C"/>
</dbReference>
<evidence type="ECO:0000259" key="2">
    <source>
        <dbReference type="Pfam" id="PF13229"/>
    </source>
</evidence>
<protein>
    <recommendedName>
        <fullName evidence="7">Parallel beta-helix repeat</fullName>
    </recommendedName>
</protein>
<feature type="region of interest" description="Disordered" evidence="1">
    <location>
        <begin position="1071"/>
        <end position="1090"/>
    </location>
</feature>
<dbReference type="AlphaFoldDB" id="Q1QJ24"/>
<accession>Q1QJ24</accession>
<feature type="domain" description="Bacterial Ig-like" evidence="4">
    <location>
        <begin position="992"/>
        <end position="1075"/>
    </location>
</feature>
<dbReference type="NCBIfam" id="NF033510">
    <property type="entry name" value="Ca_tandemer"/>
    <property type="match status" value="5"/>
</dbReference>
<feature type="domain" description="Right handed beta helix" evidence="2">
    <location>
        <begin position="683"/>
        <end position="799"/>
    </location>
</feature>
<feature type="domain" description="Bacterial Ig-like" evidence="4">
    <location>
        <begin position="275"/>
        <end position="366"/>
    </location>
</feature>
<dbReference type="SUPFAM" id="SSF51120">
    <property type="entry name" value="beta-Roll"/>
    <property type="match status" value="1"/>
</dbReference>
<dbReference type="Gene3D" id="2.160.20.10">
    <property type="entry name" value="Single-stranded right-handed beta-helix, Pectin lyase-like"/>
    <property type="match status" value="2"/>
</dbReference>
<dbReference type="Pfam" id="PF00353">
    <property type="entry name" value="HemolysinCabind"/>
    <property type="match status" value="1"/>
</dbReference>
<feature type="domain" description="Bacterial Ig" evidence="3">
    <location>
        <begin position="371"/>
        <end position="445"/>
    </location>
</feature>
<dbReference type="STRING" id="323097.Nham_3027"/>
<feature type="domain" description="Bacterial Ig-like" evidence="4">
    <location>
        <begin position="571"/>
        <end position="654"/>
    </location>
</feature>
<dbReference type="InterPro" id="IPR006626">
    <property type="entry name" value="PbH1"/>
</dbReference>
<dbReference type="SUPFAM" id="SSF51126">
    <property type="entry name" value="Pectin lyase-like"/>
    <property type="match status" value="2"/>
</dbReference>
<dbReference type="InterPro" id="IPR011050">
    <property type="entry name" value="Pectin_lyase_fold/virulence"/>
</dbReference>
<gene>
    <name evidence="5" type="ordered locus">Nham_3027</name>
</gene>
<evidence type="ECO:0000313" key="6">
    <source>
        <dbReference type="Proteomes" id="UP000001953"/>
    </source>
</evidence>
<dbReference type="InterPro" id="IPR039448">
    <property type="entry name" value="Beta_helix"/>
</dbReference>
<organism evidence="5 6">
    <name type="scientific">Nitrobacter hamburgensis (strain DSM 10229 / NCIMB 13809 / X14)</name>
    <dbReference type="NCBI Taxonomy" id="323097"/>
    <lineage>
        <taxon>Bacteria</taxon>
        <taxon>Pseudomonadati</taxon>
        <taxon>Pseudomonadota</taxon>
        <taxon>Alphaproteobacteria</taxon>
        <taxon>Hyphomicrobiales</taxon>
        <taxon>Nitrobacteraceae</taxon>
        <taxon>Nitrobacter</taxon>
    </lineage>
</organism>
<dbReference type="HOGENOM" id="CLU_263308_0_0_5"/>
<evidence type="ECO:0000259" key="3">
    <source>
        <dbReference type="Pfam" id="PF17936"/>
    </source>
</evidence>
<name>Q1QJ24_NITHX</name>
<dbReference type="InterPro" id="IPR001343">
    <property type="entry name" value="Hemolysn_Ca-bd"/>
</dbReference>
<dbReference type="Pfam" id="PF13229">
    <property type="entry name" value="Beta_helix"/>
    <property type="match status" value="1"/>
</dbReference>
<keyword evidence="6" id="KW-1185">Reference proteome</keyword>
<dbReference type="EMBL" id="CP000319">
    <property type="protein sequence ID" value="ABE63773.1"/>
    <property type="molecule type" value="Genomic_DNA"/>
</dbReference>
<dbReference type="Pfam" id="PF19077">
    <property type="entry name" value="Big_13"/>
    <property type="match status" value="5"/>
</dbReference>
<dbReference type="InterPro" id="IPR044016">
    <property type="entry name" value="Big_13"/>
</dbReference>
<feature type="domain" description="Bacterial Ig-like" evidence="4">
    <location>
        <begin position="464"/>
        <end position="557"/>
    </location>
</feature>
<feature type="domain" description="Bacterial Ig-like" evidence="4">
    <location>
        <begin position="1106"/>
        <end position="1171"/>
    </location>
</feature>
<dbReference type="Proteomes" id="UP000001953">
    <property type="component" value="Chromosome"/>
</dbReference>
<dbReference type="eggNOG" id="COG3420">
    <property type="taxonomic scope" value="Bacteria"/>
</dbReference>
<feature type="compositionally biased region" description="Gly residues" evidence="1">
    <location>
        <begin position="1080"/>
        <end position="1090"/>
    </location>
</feature>